<comment type="caution">
    <text evidence="2">The sequence shown here is derived from an EMBL/GenBank/DDBJ whole genome shotgun (WGS) entry which is preliminary data.</text>
</comment>
<proteinExistence type="predicted"/>
<dbReference type="PROSITE" id="PS51257">
    <property type="entry name" value="PROKAR_LIPOPROTEIN"/>
    <property type="match status" value="1"/>
</dbReference>
<reference evidence="2 3" key="1">
    <citation type="submission" date="2022-01" db="EMBL/GenBank/DDBJ databases">
        <title>Whole genome-based taxonomy of the Shewanellaceae.</title>
        <authorList>
            <person name="Martin-Rodriguez A.J."/>
        </authorList>
    </citation>
    <scope>NUCLEOTIDE SEQUENCE [LARGE SCALE GENOMIC DNA]</scope>
    <source>
        <strain evidence="2 3">DSM 24955</strain>
    </source>
</reference>
<keyword evidence="3" id="KW-1185">Reference proteome</keyword>
<organism evidence="2 3">
    <name type="scientific">Shewanella electrodiphila</name>
    <dbReference type="NCBI Taxonomy" id="934143"/>
    <lineage>
        <taxon>Bacteria</taxon>
        <taxon>Pseudomonadati</taxon>
        <taxon>Pseudomonadota</taxon>
        <taxon>Gammaproteobacteria</taxon>
        <taxon>Alteromonadales</taxon>
        <taxon>Shewanellaceae</taxon>
        <taxon>Shewanella</taxon>
    </lineage>
</organism>
<sequence>MKLLLNTLLNTLIISCCLFSSMTLAKTYTTEEYQQIFAGDDTYKQQQAVESMILVGLEDPSIYNTIQAKIVAQMHTATDKHAIDNTAWLIKGLGYSGDPQYHDFLLTLSEGYAHKKIRKYAKRAVDDLSKFQVWNVILQDKTHYDNKQPHRQNIYAAALRGDDLELMRIAAKRIANEYLFDDFMLEQLATQLKPMRLMDDSKLAIDTYAWVTRALASSGNEKYKPVVEAVSQTAEQKKLRKYATKYLRKYY</sequence>
<gene>
    <name evidence="2" type="ORF">L2737_19060</name>
</gene>
<evidence type="ECO:0000256" key="1">
    <source>
        <dbReference type="SAM" id="SignalP"/>
    </source>
</evidence>
<dbReference type="RefSeq" id="WP_248956786.1">
    <property type="nucleotide sequence ID" value="NZ_JAKIKU010000014.1"/>
</dbReference>
<evidence type="ECO:0000313" key="3">
    <source>
        <dbReference type="Proteomes" id="UP001202134"/>
    </source>
</evidence>
<dbReference type="EMBL" id="JAKIKU010000014">
    <property type="protein sequence ID" value="MCL1047404.1"/>
    <property type="molecule type" value="Genomic_DNA"/>
</dbReference>
<feature type="chain" id="PRO_5045802548" description="HEAT repeat domain-containing protein" evidence="1">
    <location>
        <begin position="26"/>
        <end position="251"/>
    </location>
</feature>
<keyword evidence="1" id="KW-0732">Signal</keyword>
<dbReference type="Proteomes" id="UP001202134">
    <property type="component" value="Unassembled WGS sequence"/>
</dbReference>
<name>A0ABT0KUE5_9GAMM</name>
<evidence type="ECO:0008006" key="4">
    <source>
        <dbReference type="Google" id="ProtNLM"/>
    </source>
</evidence>
<protein>
    <recommendedName>
        <fullName evidence="4">HEAT repeat domain-containing protein</fullName>
    </recommendedName>
</protein>
<evidence type="ECO:0000313" key="2">
    <source>
        <dbReference type="EMBL" id="MCL1047404.1"/>
    </source>
</evidence>
<accession>A0ABT0KUE5</accession>
<feature type="signal peptide" evidence="1">
    <location>
        <begin position="1"/>
        <end position="25"/>
    </location>
</feature>